<dbReference type="OMA" id="AREMCLN"/>
<dbReference type="InterPro" id="IPR016024">
    <property type="entry name" value="ARM-type_fold"/>
</dbReference>
<protein>
    <recommendedName>
        <fullName evidence="5">Symplekin/Pta1 N-terminal domain-containing protein</fullName>
    </recommendedName>
</protein>
<dbReference type="PANTHER" id="PTHR15245">
    <property type="entry name" value="SYMPLEKIN-RELATED"/>
    <property type="match status" value="1"/>
</dbReference>
<proteinExistence type="predicted"/>
<dbReference type="HOGENOM" id="CLU_021804_0_0_1"/>
<gene>
    <name evidence="6" type="ORF">DOTSEDRAFT_67585</name>
</gene>
<dbReference type="Proteomes" id="UP000016933">
    <property type="component" value="Unassembled WGS sequence"/>
</dbReference>
<dbReference type="GO" id="GO:0006397">
    <property type="term" value="P:mRNA processing"/>
    <property type="evidence" value="ECO:0007669"/>
    <property type="project" value="UniProtKB-KW"/>
</dbReference>
<dbReference type="Pfam" id="PF11935">
    <property type="entry name" value="SYMPK_PTA1_N"/>
    <property type="match status" value="1"/>
</dbReference>
<keyword evidence="7" id="KW-1185">Reference proteome</keyword>
<evidence type="ECO:0000259" key="5">
    <source>
        <dbReference type="Pfam" id="PF11935"/>
    </source>
</evidence>
<dbReference type="EMBL" id="KB446535">
    <property type="protein sequence ID" value="EME48588.1"/>
    <property type="molecule type" value="Genomic_DNA"/>
</dbReference>
<name>N1Q014_DOTSN</name>
<evidence type="ECO:0000256" key="2">
    <source>
        <dbReference type="ARBA" id="ARBA00022664"/>
    </source>
</evidence>
<reference evidence="7" key="1">
    <citation type="journal article" date="2012" name="PLoS Genet.">
        <title>The genomes of the fungal plant pathogens Cladosporium fulvum and Dothistroma septosporum reveal adaptation to different hosts and lifestyles but also signatures of common ancestry.</title>
        <authorList>
            <person name="de Wit P.J.G.M."/>
            <person name="van der Burgt A."/>
            <person name="Oekmen B."/>
            <person name="Stergiopoulos I."/>
            <person name="Abd-Elsalam K.A."/>
            <person name="Aerts A.L."/>
            <person name="Bahkali A.H."/>
            <person name="Beenen H.G."/>
            <person name="Chettri P."/>
            <person name="Cox M.P."/>
            <person name="Datema E."/>
            <person name="de Vries R.P."/>
            <person name="Dhillon B."/>
            <person name="Ganley A.R."/>
            <person name="Griffiths S.A."/>
            <person name="Guo Y."/>
            <person name="Hamelin R.C."/>
            <person name="Henrissat B."/>
            <person name="Kabir M.S."/>
            <person name="Jashni M.K."/>
            <person name="Kema G."/>
            <person name="Klaubauf S."/>
            <person name="Lapidus A."/>
            <person name="Levasseur A."/>
            <person name="Lindquist E."/>
            <person name="Mehrabi R."/>
            <person name="Ohm R.A."/>
            <person name="Owen T.J."/>
            <person name="Salamov A."/>
            <person name="Schwelm A."/>
            <person name="Schijlen E."/>
            <person name="Sun H."/>
            <person name="van den Burg H.A."/>
            <person name="van Ham R.C.H.J."/>
            <person name="Zhang S."/>
            <person name="Goodwin S.B."/>
            <person name="Grigoriev I.V."/>
            <person name="Collemare J."/>
            <person name="Bradshaw R.E."/>
        </authorList>
    </citation>
    <scope>NUCLEOTIDE SEQUENCE [LARGE SCALE GENOMIC DNA]</scope>
    <source>
        <strain evidence="7">NZE10 / CBS 128990</strain>
    </source>
</reference>
<dbReference type="Gene3D" id="1.25.10.10">
    <property type="entry name" value="Leucine-rich Repeat Variant"/>
    <property type="match status" value="1"/>
</dbReference>
<feature type="domain" description="Symplekin/Pta1 N-terminal" evidence="5">
    <location>
        <begin position="92"/>
        <end position="308"/>
    </location>
</feature>
<dbReference type="OrthoDB" id="331600at2759"/>
<dbReference type="SUPFAM" id="SSF48371">
    <property type="entry name" value="ARM repeat"/>
    <property type="match status" value="1"/>
</dbReference>
<organism evidence="6 7">
    <name type="scientific">Dothistroma septosporum (strain NZE10 / CBS 128990)</name>
    <name type="common">Red band needle blight fungus</name>
    <name type="synonym">Mycosphaerella pini</name>
    <dbReference type="NCBI Taxonomy" id="675120"/>
    <lineage>
        <taxon>Eukaryota</taxon>
        <taxon>Fungi</taxon>
        <taxon>Dikarya</taxon>
        <taxon>Ascomycota</taxon>
        <taxon>Pezizomycotina</taxon>
        <taxon>Dothideomycetes</taxon>
        <taxon>Dothideomycetidae</taxon>
        <taxon>Mycosphaerellales</taxon>
        <taxon>Mycosphaerellaceae</taxon>
        <taxon>Dothistroma</taxon>
    </lineage>
</organism>
<sequence>MASPAETLQSLNSARDIVLKDHTLYPQVVLGVLQVIAYTAQLEVRRWGADFLAETFASQAVTADEKQQMAPTVLDTLKGWLNRKELTGEEEDTTVVKSAVQCAASIYPFIFRRTVNDALDSESWSKMATIKSSILRRMDTASPGVRICCIKFVACVVQTQTPGLIADPRRPERNEISLALVPRDHTVIPPANLEAEASGLLDRLLGVLQDNLSDALIVTATLNCLATLVHRRASISSKILATVLQFNPLRAAGKPMTTKDKLTIKSMTRTTMSFLLNCLKRNPNNAFAGRVQQQIERLKHGLIEVFSENHHLKRPAPDEPVDGLNDAKRQRLDADATNGTNRSQQHHPQAQYPPLPSGPMCLAQLWTLTSERSVAEFQADRLPPQLILQLVPAVLNAVPKEKLDEAVNVVRARWLSLSRGTSASAPNAARLATGDEDDDDYDPSFGLSGDNDQAVSRLENLPLGGPSNDVTSASFHLPPPAPLNDVERDEYGKTAVTRVFGTLRDMDAEVRLKGKPVPAGHSFNRLAAASASGHDIEGWVALITRIATRGSAGSSEERKGENGDLTLAKKGRPFDVSWGIRQSLLNHVMDVFRQRIDVAIMWLSEEWYADRLLLKERQAEGEDVEDDDLPHYWPWTLRTLDAMVPYFDVKDDKVLIRFLSEVPAINSDVLDRVKKLAEDPERIQMSTKTLLYLIMFRPPVRQLAIDCAEQMWRENPDAKPAARKILTKWRPSALEQEACAEVKTEPQ</sequence>
<evidence type="ECO:0000313" key="7">
    <source>
        <dbReference type="Proteomes" id="UP000016933"/>
    </source>
</evidence>
<keyword evidence="3" id="KW-0539">Nucleus</keyword>
<accession>N1Q014</accession>
<evidence type="ECO:0000256" key="3">
    <source>
        <dbReference type="ARBA" id="ARBA00023242"/>
    </source>
</evidence>
<dbReference type="STRING" id="675120.N1Q014"/>
<dbReference type="GO" id="GO:0005847">
    <property type="term" value="C:mRNA cleavage and polyadenylation specificity factor complex"/>
    <property type="evidence" value="ECO:0007669"/>
    <property type="project" value="TreeGrafter"/>
</dbReference>
<comment type="subcellular location">
    <subcellularLocation>
        <location evidence="1">Nucleus</location>
    </subcellularLocation>
</comment>
<dbReference type="InterPro" id="IPR021850">
    <property type="entry name" value="Symplekin/Pta1"/>
</dbReference>
<dbReference type="PANTHER" id="PTHR15245:SF20">
    <property type="entry name" value="SYMPLEKIN"/>
    <property type="match status" value="1"/>
</dbReference>
<dbReference type="eggNOG" id="KOG1895">
    <property type="taxonomic scope" value="Eukaryota"/>
</dbReference>
<evidence type="ECO:0000256" key="4">
    <source>
        <dbReference type="SAM" id="MobiDB-lite"/>
    </source>
</evidence>
<dbReference type="InterPro" id="IPR032460">
    <property type="entry name" value="Symplekin/Pta1_N"/>
</dbReference>
<dbReference type="InterPro" id="IPR011989">
    <property type="entry name" value="ARM-like"/>
</dbReference>
<feature type="region of interest" description="Disordered" evidence="4">
    <location>
        <begin position="336"/>
        <end position="356"/>
    </location>
</feature>
<keyword evidence="2" id="KW-0507">mRNA processing</keyword>
<feature type="compositionally biased region" description="Polar residues" evidence="4">
    <location>
        <begin position="337"/>
        <end position="348"/>
    </location>
</feature>
<evidence type="ECO:0000256" key="1">
    <source>
        <dbReference type="ARBA" id="ARBA00004123"/>
    </source>
</evidence>
<dbReference type="AlphaFoldDB" id="N1Q014"/>
<reference evidence="6 7" key="2">
    <citation type="journal article" date="2012" name="PLoS Pathog.">
        <title>Diverse lifestyles and strategies of plant pathogenesis encoded in the genomes of eighteen Dothideomycetes fungi.</title>
        <authorList>
            <person name="Ohm R.A."/>
            <person name="Feau N."/>
            <person name="Henrissat B."/>
            <person name="Schoch C.L."/>
            <person name="Horwitz B.A."/>
            <person name="Barry K.W."/>
            <person name="Condon B.J."/>
            <person name="Copeland A.C."/>
            <person name="Dhillon B."/>
            <person name="Glaser F."/>
            <person name="Hesse C.N."/>
            <person name="Kosti I."/>
            <person name="LaButti K."/>
            <person name="Lindquist E.A."/>
            <person name="Lucas S."/>
            <person name="Salamov A.A."/>
            <person name="Bradshaw R.E."/>
            <person name="Ciuffetti L."/>
            <person name="Hamelin R.C."/>
            <person name="Kema G.H.J."/>
            <person name="Lawrence C."/>
            <person name="Scott J.A."/>
            <person name="Spatafora J.W."/>
            <person name="Turgeon B.G."/>
            <person name="de Wit P.J.G.M."/>
            <person name="Zhong S."/>
            <person name="Goodwin S.B."/>
            <person name="Grigoriev I.V."/>
        </authorList>
    </citation>
    <scope>NUCLEOTIDE SEQUENCE [LARGE SCALE GENOMIC DNA]</scope>
    <source>
        <strain evidence="7">NZE10 / CBS 128990</strain>
    </source>
</reference>
<feature type="region of interest" description="Disordered" evidence="4">
    <location>
        <begin position="423"/>
        <end position="451"/>
    </location>
</feature>
<evidence type="ECO:0000313" key="6">
    <source>
        <dbReference type="EMBL" id="EME48588.1"/>
    </source>
</evidence>